<dbReference type="HOGENOM" id="CLU_465288_0_0_5"/>
<dbReference type="RefSeq" id="WP_013046493.1">
    <property type="nucleotide sequence ID" value="NC_014010.1"/>
</dbReference>
<dbReference type="KEGG" id="apb:SAR116_1623"/>
<dbReference type="GO" id="GO:0006865">
    <property type="term" value="P:amino acid transport"/>
    <property type="evidence" value="ECO:0007669"/>
    <property type="project" value="UniProtKB-KW"/>
</dbReference>
<dbReference type="STRING" id="488538.SAR116_1623"/>
<organism evidence="6 7">
    <name type="scientific">Puniceispirillum marinum (strain IMCC1322)</name>
    <dbReference type="NCBI Taxonomy" id="488538"/>
    <lineage>
        <taxon>Bacteria</taxon>
        <taxon>Pseudomonadati</taxon>
        <taxon>Pseudomonadota</taxon>
        <taxon>Alphaproteobacteria</taxon>
        <taxon>Candidatus Puniceispirillales</taxon>
        <taxon>Candidatus Puniceispirillaceae</taxon>
        <taxon>Candidatus Puniceispirillum</taxon>
    </lineage>
</organism>
<feature type="region of interest" description="Disordered" evidence="4">
    <location>
        <begin position="20"/>
        <end position="47"/>
    </location>
</feature>
<reference evidence="6 7" key="1">
    <citation type="journal article" date="2010" name="J. Bacteriol.">
        <title>Complete genome sequence of "Candidatus Puniceispirillum marinum" IMCC1322, a representative of the SAR116 clade in the Alphaproteobacteria.</title>
        <authorList>
            <person name="Oh H.M."/>
            <person name="Kwon K.K."/>
            <person name="Kang I."/>
            <person name="Kang S.G."/>
            <person name="Lee J.H."/>
            <person name="Kim S.J."/>
            <person name="Cho J.C."/>
        </authorList>
    </citation>
    <scope>NUCLEOTIDE SEQUENCE [LARGE SCALE GENOMIC DNA]</scope>
    <source>
        <strain evidence="6 7">IMCC1322</strain>
    </source>
</reference>
<dbReference type="PANTHER" id="PTHR30483">
    <property type="entry name" value="LEUCINE-SPECIFIC-BINDING PROTEIN"/>
    <property type="match status" value="1"/>
</dbReference>
<feature type="compositionally biased region" description="Basic and acidic residues" evidence="4">
    <location>
        <begin position="110"/>
        <end position="124"/>
    </location>
</feature>
<keyword evidence="3" id="KW-0029">Amino-acid transport</keyword>
<evidence type="ECO:0000256" key="4">
    <source>
        <dbReference type="SAM" id="MobiDB-lite"/>
    </source>
</evidence>
<dbReference type="EMBL" id="CP001751">
    <property type="protein sequence ID" value="ADE39866.1"/>
    <property type="molecule type" value="Genomic_DNA"/>
</dbReference>
<dbReference type="AlphaFoldDB" id="D5BUB9"/>
<dbReference type="InterPro" id="IPR028082">
    <property type="entry name" value="Peripla_BP_I"/>
</dbReference>
<protein>
    <submittedName>
        <fullName evidence="6">ABC-type branched-chain amino acid transport systems, periplasmic component</fullName>
        <ecNumber evidence="6">2.7.7.7</ecNumber>
    </submittedName>
</protein>
<keyword evidence="6" id="KW-0548">Nucleotidyltransferase</keyword>
<keyword evidence="3" id="KW-0813">Transport</keyword>
<dbReference type="InterPro" id="IPR051010">
    <property type="entry name" value="BCAA_transport"/>
</dbReference>
<accession>D5BUB9</accession>
<dbReference type="Proteomes" id="UP000007460">
    <property type="component" value="Chromosome"/>
</dbReference>
<feature type="domain" description="Leucine-binding protein" evidence="5">
    <location>
        <begin position="234"/>
        <end position="391"/>
    </location>
</feature>
<evidence type="ECO:0000256" key="1">
    <source>
        <dbReference type="ARBA" id="ARBA00010062"/>
    </source>
</evidence>
<dbReference type="InterPro" id="IPR028081">
    <property type="entry name" value="Leu-bd"/>
</dbReference>
<keyword evidence="6" id="KW-0808">Transferase</keyword>
<evidence type="ECO:0000256" key="3">
    <source>
        <dbReference type="ARBA" id="ARBA00022970"/>
    </source>
</evidence>
<dbReference type="EC" id="2.7.7.7" evidence="6"/>
<feature type="region of interest" description="Disordered" evidence="4">
    <location>
        <begin position="95"/>
        <end position="134"/>
    </location>
</feature>
<sequence>MDKPWRLLSYVMIAMTMASCGSPPTPRPVASVPVVTPTPEPKPDAGSDIVLSAESEAALATAAAQKSRINEDDAIRITPASKADPAQIDLLQKLMVPDPRPEDAPVSDMRLPDGSRSDDSRSEDAQPDAPSPLDVIVNDLADSILEEDEATAMAKAAIEAEMQRESTINQIIWQIQSSAPKQTPEASAPVTEGPDPSLADDALNAAFALLANKTPVPPDDDEFVLPAKDPDRLRVALMAPLSGRHKQFGEELRKGAELALFTIANPKVEMLVYDTAGGDKNDSKVIAQVAAQAMQNGADIIIGPLFTESVEQVKRIADFNAIPMIVFSNNVNVAGPQRWVMGYLPEQQLDSLLGFAVADGRERFAILAESTAFGKRLANHAKTRLQEFGFKTEEIVILSRDDLADETMLKRKIRNFARYQEPKDDEDILVTDAPYDAVVFAGGPSFALRTAPVLAYYDVGPDNSLYLGTALWNQNQLLSEPSLQGGIFAKRPSVADPVFEENWAQIWPHDGTGQLARLGFDAMALVSSLTEIDRADWTAKITDDSGFNGYSGAFRLQDNGSNLRAYEIRRIWAGKSDIIQRAPGKI</sequence>
<keyword evidence="7" id="KW-1185">Reference proteome</keyword>
<dbReference type="eggNOG" id="COG3107">
    <property type="taxonomic scope" value="Bacteria"/>
</dbReference>
<feature type="compositionally biased region" description="Low complexity" evidence="4">
    <location>
        <begin position="28"/>
        <end position="37"/>
    </location>
</feature>
<evidence type="ECO:0000313" key="6">
    <source>
        <dbReference type="EMBL" id="ADE39866.1"/>
    </source>
</evidence>
<evidence type="ECO:0000256" key="2">
    <source>
        <dbReference type="ARBA" id="ARBA00022729"/>
    </source>
</evidence>
<dbReference type="Pfam" id="PF13458">
    <property type="entry name" value="Peripla_BP_6"/>
    <property type="match status" value="1"/>
</dbReference>
<dbReference type="PROSITE" id="PS51257">
    <property type="entry name" value="PROKAR_LIPOPROTEIN"/>
    <property type="match status" value="1"/>
</dbReference>
<dbReference type="GO" id="GO:0003887">
    <property type="term" value="F:DNA-directed DNA polymerase activity"/>
    <property type="evidence" value="ECO:0007669"/>
    <property type="project" value="UniProtKB-EC"/>
</dbReference>
<gene>
    <name evidence="6" type="ordered locus">SAR116_1623</name>
</gene>
<evidence type="ECO:0000259" key="5">
    <source>
        <dbReference type="Pfam" id="PF13458"/>
    </source>
</evidence>
<dbReference type="Gene3D" id="3.40.50.2300">
    <property type="match status" value="2"/>
</dbReference>
<dbReference type="SUPFAM" id="SSF53822">
    <property type="entry name" value="Periplasmic binding protein-like I"/>
    <property type="match status" value="1"/>
</dbReference>
<name>D5BUB9_PUNMI</name>
<evidence type="ECO:0000313" key="7">
    <source>
        <dbReference type="Proteomes" id="UP000007460"/>
    </source>
</evidence>
<proteinExistence type="inferred from homology"/>
<comment type="similarity">
    <text evidence="1">Belongs to the leucine-binding protein family.</text>
</comment>
<dbReference type="CDD" id="cd06339">
    <property type="entry name" value="PBP1_YraM_LppC_lipoprotein-like"/>
    <property type="match status" value="1"/>
</dbReference>
<feature type="region of interest" description="Disordered" evidence="4">
    <location>
        <begin position="179"/>
        <end position="198"/>
    </location>
</feature>
<dbReference type="PANTHER" id="PTHR30483:SF6">
    <property type="entry name" value="PERIPLASMIC BINDING PROTEIN OF ABC TRANSPORTER FOR NATURAL AMINO ACIDS"/>
    <property type="match status" value="1"/>
</dbReference>
<keyword evidence="2" id="KW-0732">Signal</keyword>